<dbReference type="EMBL" id="ML145172">
    <property type="protein sequence ID" value="TBU55260.1"/>
    <property type="molecule type" value="Genomic_DNA"/>
</dbReference>
<dbReference type="STRING" id="114155.A0A4Q9PM13"/>
<dbReference type="SUPFAM" id="SSF47616">
    <property type="entry name" value="GST C-terminal domain-like"/>
    <property type="match status" value="1"/>
</dbReference>
<evidence type="ECO:0000313" key="2">
    <source>
        <dbReference type="Proteomes" id="UP000292082"/>
    </source>
</evidence>
<dbReference type="Proteomes" id="UP000292082">
    <property type="component" value="Unassembled WGS sequence"/>
</dbReference>
<dbReference type="Gene3D" id="1.20.1050.10">
    <property type="match status" value="1"/>
</dbReference>
<dbReference type="AlphaFoldDB" id="A0A4Q9PM13"/>
<dbReference type="Pfam" id="PF13409">
    <property type="entry name" value="GST_N_2"/>
    <property type="match status" value="1"/>
</dbReference>
<dbReference type="InterPro" id="IPR036282">
    <property type="entry name" value="Glutathione-S-Trfase_C_sf"/>
</dbReference>
<dbReference type="InterPro" id="IPR004045">
    <property type="entry name" value="Glutathione_S-Trfase_N"/>
</dbReference>
<dbReference type="OMA" id="VETWHEG"/>
<dbReference type="PROSITE" id="PS50404">
    <property type="entry name" value="GST_NTER"/>
    <property type="match status" value="1"/>
</dbReference>
<sequence>MSDPIVLYDIPLNANGTAWSPHTWRTRYTLNYKNLAYRTVWVPYTSIEPTSKRLAARPTSLWPDDAPRYTLPAIFDPSTNTPIADSIAIARYLDAQYPHTPRVIPEGTEGFHEAFLVALDAVTSPALRNLAMPASLVRIDDEAAKAKYKRDREWQVGGAMEEWAPEGSEKRVGLWRELEAGLAKVAKWYEAGEDKDRKFLMGDDPVMADFVVAGRLMWLKVVLGEEHEEWKAVETWHEGRWAKLLKDLEVYAEVKV</sequence>
<proteinExistence type="predicted"/>
<evidence type="ECO:0000313" key="1">
    <source>
        <dbReference type="EMBL" id="TBU55260.1"/>
    </source>
</evidence>
<reference evidence="1 2" key="1">
    <citation type="submission" date="2019-01" db="EMBL/GenBank/DDBJ databases">
        <title>Draft genome sequences of three monokaryotic isolates of the white-rot basidiomycete fungus Dichomitus squalens.</title>
        <authorList>
            <consortium name="DOE Joint Genome Institute"/>
            <person name="Lopez S.C."/>
            <person name="Andreopoulos B."/>
            <person name="Pangilinan J."/>
            <person name="Lipzen A."/>
            <person name="Riley R."/>
            <person name="Ahrendt S."/>
            <person name="Ng V."/>
            <person name="Barry K."/>
            <person name="Daum C."/>
            <person name="Grigoriev I.V."/>
            <person name="Hilden K.S."/>
            <person name="Makela M.R."/>
            <person name="de Vries R.P."/>
        </authorList>
    </citation>
    <scope>NUCLEOTIDE SEQUENCE [LARGE SCALE GENOMIC DNA]</scope>
    <source>
        <strain evidence="1 2">CBS 464.89</strain>
    </source>
</reference>
<gene>
    <name evidence="1" type="ORF">BD310DRAFT_826237</name>
</gene>
<dbReference type="Gene3D" id="3.40.30.10">
    <property type="entry name" value="Glutaredoxin"/>
    <property type="match status" value="1"/>
</dbReference>
<protein>
    <submittedName>
        <fullName evidence="1">Uncharacterized protein</fullName>
    </submittedName>
</protein>
<keyword evidence="2" id="KW-1185">Reference proteome</keyword>
<name>A0A4Q9PM13_9APHY</name>
<dbReference type="Pfam" id="PF22041">
    <property type="entry name" value="GST_C_7"/>
    <property type="match status" value="1"/>
</dbReference>
<organism evidence="1 2">
    <name type="scientific">Dichomitus squalens</name>
    <dbReference type="NCBI Taxonomy" id="114155"/>
    <lineage>
        <taxon>Eukaryota</taxon>
        <taxon>Fungi</taxon>
        <taxon>Dikarya</taxon>
        <taxon>Basidiomycota</taxon>
        <taxon>Agaricomycotina</taxon>
        <taxon>Agaricomycetes</taxon>
        <taxon>Polyporales</taxon>
        <taxon>Polyporaceae</taxon>
        <taxon>Dichomitus</taxon>
    </lineage>
</organism>
<dbReference type="InterPro" id="IPR036249">
    <property type="entry name" value="Thioredoxin-like_sf"/>
</dbReference>
<accession>A0A4Q9PM13</accession>
<dbReference type="SUPFAM" id="SSF52833">
    <property type="entry name" value="Thioredoxin-like"/>
    <property type="match status" value="1"/>
</dbReference>
<dbReference type="InterPro" id="IPR054416">
    <property type="entry name" value="GST_UstS-like_C"/>
</dbReference>